<keyword evidence="5" id="KW-1185">Reference proteome</keyword>
<evidence type="ECO:0000313" key="5">
    <source>
        <dbReference type="Proteomes" id="UP001230951"/>
    </source>
</evidence>
<dbReference type="GO" id="GO:0005524">
    <property type="term" value="F:ATP binding"/>
    <property type="evidence" value="ECO:0007669"/>
    <property type="project" value="UniProtKB-KW"/>
</dbReference>
<dbReference type="GO" id="GO:0016887">
    <property type="term" value="F:ATP hydrolysis activity"/>
    <property type="evidence" value="ECO:0007669"/>
    <property type="project" value="InterPro"/>
</dbReference>
<dbReference type="GO" id="GO:0032153">
    <property type="term" value="C:cell division site"/>
    <property type="evidence" value="ECO:0007669"/>
    <property type="project" value="TreeGrafter"/>
</dbReference>
<dbReference type="InterPro" id="IPR005654">
    <property type="entry name" value="ATPase_AFG1-like"/>
</dbReference>
<dbReference type="PANTHER" id="PTHR12169">
    <property type="entry name" value="ATPASE N2B"/>
    <property type="match status" value="1"/>
</dbReference>
<accession>A0AAW8DDS7</accession>
<protein>
    <submittedName>
        <fullName evidence="3">Uncharacterized protein</fullName>
    </submittedName>
</protein>
<dbReference type="Pfam" id="PF03969">
    <property type="entry name" value="AFG1_ATPase"/>
    <property type="match status" value="1"/>
</dbReference>
<organism evidence="3 6">
    <name type="scientific">Arthrobacter bambusae</name>
    <dbReference type="NCBI Taxonomy" id="1338426"/>
    <lineage>
        <taxon>Bacteria</taxon>
        <taxon>Bacillati</taxon>
        <taxon>Actinomycetota</taxon>
        <taxon>Actinomycetes</taxon>
        <taxon>Micrococcales</taxon>
        <taxon>Micrococcaceae</taxon>
        <taxon>Arthrobacter</taxon>
    </lineage>
</organism>
<dbReference type="Proteomes" id="UP001242995">
    <property type="component" value="Unassembled WGS sequence"/>
</dbReference>
<evidence type="ECO:0000313" key="4">
    <source>
        <dbReference type="EMBL" id="MDQ0180023.1"/>
    </source>
</evidence>
<proteinExistence type="predicted"/>
<keyword evidence="1" id="KW-0547">Nucleotide-binding</keyword>
<dbReference type="EMBL" id="JAUSRG010000001">
    <property type="protein sequence ID" value="MDP9903324.1"/>
    <property type="molecule type" value="Genomic_DNA"/>
</dbReference>
<dbReference type="PANTHER" id="PTHR12169:SF6">
    <property type="entry name" value="AFG1-LIKE ATPASE"/>
    <property type="match status" value="1"/>
</dbReference>
<evidence type="ECO:0000256" key="2">
    <source>
        <dbReference type="ARBA" id="ARBA00022840"/>
    </source>
</evidence>
<dbReference type="GO" id="GO:0005737">
    <property type="term" value="C:cytoplasm"/>
    <property type="evidence" value="ECO:0007669"/>
    <property type="project" value="TreeGrafter"/>
</dbReference>
<dbReference type="RefSeq" id="WP_284991373.1">
    <property type="nucleotide sequence ID" value="NZ_JAUSRG010000001.1"/>
</dbReference>
<keyword evidence="2" id="KW-0067">ATP-binding</keyword>
<evidence type="ECO:0000256" key="1">
    <source>
        <dbReference type="ARBA" id="ARBA00022741"/>
    </source>
</evidence>
<evidence type="ECO:0000313" key="3">
    <source>
        <dbReference type="EMBL" id="MDP9903324.1"/>
    </source>
</evidence>
<evidence type="ECO:0000313" key="6">
    <source>
        <dbReference type="Proteomes" id="UP001242995"/>
    </source>
</evidence>
<dbReference type="EMBL" id="JAUSTF010000002">
    <property type="protein sequence ID" value="MDQ0180023.1"/>
    <property type="molecule type" value="Genomic_DNA"/>
</dbReference>
<comment type="caution">
    <text evidence="3">The sequence shown here is derived from an EMBL/GenBank/DDBJ whole genome shotgun (WGS) entry which is preliminary data.</text>
</comment>
<dbReference type="Proteomes" id="UP001230951">
    <property type="component" value="Unassembled WGS sequence"/>
</dbReference>
<sequence length="172" mass="17940">MVPGQEGFSRGKIITPGTPAQLGAFGLFHPAKSQERILTPTAQRLTVKAADDVLWASFAELCGGPMSTADYMALAKDYGTWVIDGVPSPTAGSVAGSASAWQRLSDLVDVLYEQDITLFLVGHGPLDWDVAGGLAHRTSAGPVDGAKIASRLSLLGRVEATEPFEEVEAGGS</sequence>
<dbReference type="GO" id="GO:0051301">
    <property type="term" value="P:cell division"/>
    <property type="evidence" value="ECO:0007669"/>
    <property type="project" value="TreeGrafter"/>
</dbReference>
<reference evidence="3 5" key="1">
    <citation type="submission" date="2023-07" db="EMBL/GenBank/DDBJ databases">
        <title>Sorghum-associated microbial communities from plants grown in Nebraska, USA.</title>
        <authorList>
            <person name="Schachtman D."/>
        </authorList>
    </citation>
    <scope>NUCLEOTIDE SEQUENCE</scope>
    <source>
        <strain evidence="3">DS1006</strain>
        <strain evidence="4 5">DS1016</strain>
    </source>
</reference>
<dbReference type="AlphaFoldDB" id="A0AAW8DDS7"/>
<gene>
    <name evidence="3" type="ORF">J2S90_000264</name>
    <name evidence="4" type="ORF">J2S93_001439</name>
</gene>
<name>A0AAW8DDS7_9MICC</name>